<name>F4QP58_9CAUL</name>
<protein>
    <recommendedName>
        <fullName evidence="1">DUF3885 domain-containing protein</fullName>
    </recommendedName>
</protein>
<dbReference type="eggNOG" id="ENOG502ZBHH">
    <property type="taxonomic scope" value="Bacteria"/>
</dbReference>
<dbReference type="InterPro" id="IPR024976">
    <property type="entry name" value="DUF3885"/>
</dbReference>
<dbReference type="RefSeq" id="WP_006273307.1">
    <property type="nucleotide sequence ID" value="NZ_GL883078.1"/>
</dbReference>
<feature type="domain" description="DUF3885" evidence="1">
    <location>
        <begin position="28"/>
        <end position="212"/>
    </location>
</feature>
<keyword evidence="3" id="KW-1185">Reference proteome</keyword>
<evidence type="ECO:0000313" key="2">
    <source>
        <dbReference type="EMBL" id="EGF91116.1"/>
    </source>
</evidence>
<dbReference type="OrthoDB" id="8783685at2"/>
<dbReference type="AlphaFoldDB" id="F4QP58"/>
<proteinExistence type="predicted"/>
<evidence type="ECO:0000313" key="3">
    <source>
        <dbReference type="Proteomes" id="UP000006512"/>
    </source>
</evidence>
<dbReference type="HOGENOM" id="CLU_1076237_0_0_5"/>
<organism evidence="2 3">
    <name type="scientific">Asticcacaulis biprosthecium C19</name>
    <dbReference type="NCBI Taxonomy" id="715226"/>
    <lineage>
        <taxon>Bacteria</taxon>
        <taxon>Pseudomonadati</taxon>
        <taxon>Pseudomonadota</taxon>
        <taxon>Alphaproteobacteria</taxon>
        <taxon>Caulobacterales</taxon>
        <taxon>Caulobacteraceae</taxon>
        <taxon>Asticcacaulis</taxon>
    </lineage>
</organism>
<sequence>MTKLTDFRTLWQRFHGKELPINHGVKHFDACQVRFHVLPDNLDRCLTPKDQSDMLARYHTLAMEMLGSNACWMVLTEVLDPTGHPDHVERDVDDVRDLAKEDAEAWRRYQRHSRAYKKLERRIQSVFGLTPAWEIYDHDDENLYRFWAGKIVWAPDRMDALLNLIHRDRLLNPLWMNQETGALFAPYHAGVDITLPNAEALITTIERFGDWLPGGWGFFNLPSDDTAKLSERPKAAALVRSALANRPDYRNCQERYGF</sequence>
<reference evidence="3" key="1">
    <citation type="submission" date="2011-03" db="EMBL/GenBank/DDBJ databases">
        <title>Draft genome sequence of Brevundimonas diminuta.</title>
        <authorList>
            <person name="Brown P.J.B."/>
            <person name="Buechlein A."/>
            <person name="Hemmerich C."/>
            <person name="Brun Y.V."/>
        </authorList>
    </citation>
    <scope>NUCLEOTIDE SEQUENCE [LARGE SCALE GENOMIC DNA]</scope>
    <source>
        <strain evidence="3">C19</strain>
    </source>
</reference>
<dbReference type="EMBL" id="GL883078">
    <property type="protein sequence ID" value="EGF91116.1"/>
    <property type="molecule type" value="Genomic_DNA"/>
</dbReference>
<dbReference type="STRING" id="715226.ABI_25300"/>
<accession>F4QP58</accession>
<dbReference type="Proteomes" id="UP000006512">
    <property type="component" value="Unassembled WGS sequence"/>
</dbReference>
<dbReference type="Pfam" id="PF13021">
    <property type="entry name" value="DUF3885"/>
    <property type="match status" value="1"/>
</dbReference>
<evidence type="ECO:0000259" key="1">
    <source>
        <dbReference type="Pfam" id="PF13021"/>
    </source>
</evidence>
<gene>
    <name evidence="2" type="ORF">ABI_25300</name>
</gene>